<dbReference type="InterPro" id="IPR042245">
    <property type="entry name" value="Tgt2/MlaC_sf"/>
</dbReference>
<sequence>MFFNHASTYRVILLAVLSFFFAGFSQAQTDGIPQDDPQKLVQSLSDKVVSELNLNREALESNPQEVKIFATTYVLPYIDTVKMARYVMGKHWRSASEVQQKGFVDAFTNTLIRSYSQSLLKLKIESVEVEPAREEKPGRVTVASKVLQSDGNKSDVIYRVYLNKHTNKWMLYDVAVEGISMLLSYRKAYDSDITKKGLDAVISEMQDKNADFNGSSQS</sequence>
<name>A0ABN6CUZ8_9GAMM</name>
<dbReference type="Pfam" id="PF05494">
    <property type="entry name" value="MlaC"/>
    <property type="match status" value="1"/>
</dbReference>
<gene>
    <name evidence="2" type="ORF">THMIRHAM_05830</name>
</gene>
<organism evidence="2 3">
    <name type="scientific">Thiomicrorhabdus immobilis</name>
    <dbReference type="NCBI Taxonomy" id="2791037"/>
    <lineage>
        <taxon>Bacteria</taxon>
        <taxon>Pseudomonadati</taxon>
        <taxon>Pseudomonadota</taxon>
        <taxon>Gammaproteobacteria</taxon>
        <taxon>Thiotrichales</taxon>
        <taxon>Piscirickettsiaceae</taxon>
        <taxon>Thiomicrorhabdus</taxon>
    </lineage>
</organism>
<dbReference type="Gene3D" id="3.10.450.710">
    <property type="entry name" value="Tgt2/MlaC"/>
    <property type="match status" value="1"/>
</dbReference>
<dbReference type="Proteomes" id="UP001054820">
    <property type="component" value="Chromosome"/>
</dbReference>
<accession>A0ABN6CUZ8</accession>
<keyword evidence="3" id="KW-1185">Reference proteome</keyword>
<evidence type="ECO:0000313" key="3">
    <source>
        <dbReference type="Proteomes" id="UP001054820"/>
    </source>
</evidence>
<dbReference type="RefSeq" id="WP_237263048.1">
    <property type="nucleotide sequence ID" value="NZ_AP024202.1"/>
</dbReference>
<evidence type="ECO:0008006" key="4">
    <source>
        <dbReference type="Google" id="ProtNLM"/>
    </source>
</evidence>
<dbReference type="PIRSF" id="PIRSF004649">
    <property type="entry name" value="MlaC"/>
    <property type="match status" value="1"/>
</dbReference>
<dbReference type="PANTHER" id="PTHR36573">
    <property type="entry name" value="INTERMEMBRANE PHOSPHOLIPID TRANSPORT SYSTEM BINDING PROTEIN MLAC"/>
    <property type="match status" value="1"/>
</dbReference>
<keyword evidence="1" id="KW-0732">Signal</keyword>
<evidence type="ECO:0000256" key="1">
    <source>
        <dbReference type="SAM" id="SignalP"/>
    </source>
</evidence>
<protein>
    <recommendedName>
        <fullName evidence="4">ABC transporter substrate-binding protein</fullName>
    </recommendedName>
</protein>
<dbReference type="InterPro" id="IPR008869">
    <property type="entry name" value="MlaC/ttg2D"/>
</dbReference>
<proteinExistence type="predicted"/>
<evidence type="ECO:0000313" key="2">
    <source>
        <dbReference type="EMBL" id="BCN92798.1"/>
    </source>
</evidence>
<feature type="signal peptide" evidence="1">
    <location>
        <begin position="1"/>
        <end position="27"/>
    </location>
</feature>
<reference evidence="2" key="1">
    <citation type="journal article" date="2022" name="Arch. Microbiol.">
        <title>Thiomicrorhabdus immobilis sp. nov., a mesophilic sulfur-oxidizing bacterium isolated from sediment of a brackish lake in northern Japan.</title>
        <authorList>
            <person name="Kojima H."/>
            <person name="Mochizuki J."/>
            <person name="Kanda M."/>
            <person name="Watanabe T."/>
            <person name="Fukui M."/>
        </authorList>
    </citation>
    <scope>NUCLEOTIDE SEQUENCE</scope>
    <source>
        <strain evidence="2">Am19</strain>
    </source>
</reference>
<feature type="chain" id="PRO_5047319563" description="ABC transporter substrate-binding protein" evidence="1">
    <location>
        <begin position="28"/>
        <end position="218"/>
    </location>
</feature>
<dbReference type="PANTHER" id="PTHR36573:SF1">
    <property type="entry name" value="INTERMEMBRANE PHOSPHOLIPID TRANSPORT SYSTEM BINDING PROTEIN MLAC"/>
    <property type="match status" value="1"/>
</dbReference>
<dbReference type="EMBL" id="AP024202">
    <property type="protein sequence ID" value="BCN92798.1"/>
    <property type="molecule type" value="Genomic_DNA"/>
</dbReference>